<proteinExistence type="predicted"/>
<dbReference type="Proteomes" id="UP001325023">
    <property type="component" value="Chromosome"/>
</dbReference>
<accession>A0ACD4Y198</accession>
<name>A0ACD4Y198_PSEFL</name>
<dbReference type="EMBL" id="CP140009">
    <property type="protein sequence ID" value="WQD75320.1"/>
    <property type="molecule type" value="Genomic_DNA"/>
</dbReference>
<reference evidence="1" key="1">
    <citation type="submission" date="2023-12" db="EMBL/GenBank/DDBJ databases">
        <title>Genome sequencing and assembly of bacterial species from a model synthetic community.</title>
        <authorList>
            <person name="Hogle S.L."/>
        </authorList>
    </citation>
    <scope>NUCLEOTIDE SEQUENCE</scope>
    <source>
        <strain evidence="1">SBW25</strain>
    </source>
</reference>
<gene>
    <name evidence="1" type="ORF">U0037_10060</name>
</gene>
<organism evidence="1 2">
    <name type="scientific">Pseudomonas fluorescens</name>
    <dbReference type="NCBI Taxonomy" id="294"/>
    <lineage>
        <taxon>Bacteria</taxon>
        <taxon>Pseudomonadati</taxon>
        <taxon>Pseudomonadota</taxon>
        <taxon>Gammaproteobacteria</taxon>
        <taxon>Pseudomonadales</taxon>
        <taxon>Pseudomonadaceae</taxon>
        <taxon>Pseudomonas</taxon>
    </lineage>
</organism>
<evidence type="ECO:0000313" key="2">
    <source>
        <dbReference type="Proteomes" id="UP001325023"/>
    </source>
</evidence>
<protein>
    <submittedName>
        <fullName evidence="1">Group II intron maturase-specific domain-containing protein</fullName>
    </submittedName>
</protein>
<evidence type="ECO:0000313" key="1">
    <source>
        <dbReference type="EMBL" id="WQD75320.1"/>
    </source>
</evidence>
<keyword evidence="2" id="KW-1185">Reference proteome</keyword>
<sequence length="53" mass="6016">MGALLAKLRELIKTNKTIRQANLIGLFNPVLRGWANYHSHVVTKKIFNPGAWD</sequence>